<evidence type="ECO:0000256" key="7">
    <source>
        <dbReference type="ARBA" id="ARBA00022989"/>
    </source>
</evidence>
<dbReference type="PIRSF" id="PIRSF006318">
    <property type="entry name" value="YhcB"/>
    <property type="match status" value="1"/>
</dbReference>
<keyword evidence="13" id="KW-0175">Coiled coil</keyword>
<evidence type="ECO:0000256" key="13">
    <source>
        <dbReference type="SAM" id="Coils"/>
    </source>
</evidence>
<evidence type="ECO:0000256" key="15">
    <source>
        <dbReference type="SAM" id="Phobius"/>
    </source>
</evidence>
<dbReference type="GO" id="GO:0008360">
    <property type="term" value="P:regulation of cell shape"/>
    <property type="evidence" value="ECO:0007669"/>
    <property type="project" value="UniProtKB-KW"/>
</dbReference>
<dbReference type="PANTHER" id="PTHR39579:SF1">
    <property type="entry name" value="INNER MEMBRANE PROTEIN YHCB"/>
    <property type="match status" value="1"/>
</dbReference>
<keyword evidence="2" id="KW-1003">Cell membrane</keyword>
<keyword evidence="4" id="KW-0132">Cell division</keyword>
<reference evidence="16 17" key="1">
    <citation type="submission" date="2014-12" db="EMBL/GenBank/DDBJ databases">
        <title>Reclassification of Actinobacillus muris as Muribacter muris.</title>
        <authorList>
            <person name="Christensen H."/>
            <person name="Nicklas W."/>
            <person name="Bisgaard M."/>
        </authorList>
    </citation>
    <scope>NUCLEOTIDE SEQUENCE [LARGE SCALE GENOMIC DNA]</scope>
    <source>
        <strain evidence="16 17">Ackerman80-443D</strain>
    </source>
</reference>
<organism evidence="16 17">
    <name type="scientific">Muribacter muris</name>
    <dbReference type="NCBI Taxonomy" id="67855"/>
    <lineage>
        <taxon>Bacteria</taxon>
        <taxon>Pseudomonadati</taxon>
        <taxon>Pseudomonadota</taxon>
        <taxon>Gammaproteobacteria</taxon>
        <taxon>Pasteurellales</taxon>
        <taxon>Pasteurellaceae</taxon>
        <taxon>Muribacter</taxon>
    </lineage>
</organism>
<feature type="coiled-coil region" evidence="13">
    <location>
        <begin position="36"/>
        <end position="63"/>
    </location>
</feature>
<comment type="subcellular location">
    <subcellularLocation>
        <location evidence="1">Cell inner membrane</location>
        <topology evidence="1">Single-pass membrane protein</topology>
    </subcellularLocation>
</comment>
<proteinExistence type="inferred from homology"/>
<keyword evidence="5 15" id="KW-0812">Transmembrane</keyword>
<dbReference type="InterPro" id="IPR009386">
    <property type="entry name" value="ZapG-like"/>
</dbReference>
<evidence type="ECO:0000256" key="1">
    <source>
        <dbReference type="ARBA" id="ARBA00004377"/>
    </source>
</evidence>
<evidence type="ECO:0000256" key="9">
    <source>
        <dbReference type="ARBA" id="ARBA00023306"/>
    </source>
</evidence>
<evidence type="ECO:0000256" key="11">
    <source>
        <dbReference type="ARBA" id="ARBA00035703"/>
    </source>
</evidence>
<comment type="similarity">
    <text evidence="10">Belongs to the ZapG family.</text>
</comment>
<comment type="caution">
    <text evidence="16">The sequence shown here is derived from an EMBL/GenBank/DDBJ whole genome shotgun (WGS) entry which is preliminary data.</text>
</comment>
<protein>
    <recommendedName>
        <fullName evidence="11">Z-ring associated protein G</fullName>
    </recommendedName>
    <alternativeName>
        <fullName evidence="12">Cell division protein ZapG</fullName>
    </alternativeName>
</protein>
<evidence type="ECO:0000256" key="6">
    <source>
        <dbReference type="ARBA" id="ARBA00022960"/>
    </source>
</evidence>
<evidence type="ECO:0000256" key="10">
    <source>
        <dbReference type="ARBA" id="ARBA00035657"/>
    </source>
</evidence>
<dbReference type="RefSeq" id="WP_047975983.1">
    <property type="nucleotide sequence ID" value="NZ_JWIZ01000005.1"/>
</dbReference>
<evidence type="ECO:0000256" key="5">
    <source>
        <dbReference type="ARBA" id="ARBA00022692"/>
    </source>
</evidence>
<dbReference type="STRING" id="67855.RO21_01220"/>
<evidence type="ECO:0000256" key="4">
    <source>
        <dbReference type="ARBA" id="ARBA00022618"/>
    </source>
</evidence>
<gene>
    <name evidence="16" type="ORF">RO21_01220</name>
</gene>
<dbReference type="EMBL" id="JWIZ01000005">
    <property type="protein sequence ID" value="KMK52356.1"/>
    <property type="molecule type" value="Genomic_DNA"/>
</dbReference>
<keyword evidence="6" id="KW-0133">Cell shape</keyword>
<dbReference type="GO" id="GO:0051301">
    <property type="term" value="P:cell division"/>
    <property type="evidence" value="ECO:0007669"/>
    <property type="project" value="UniProtKB-KW"/>
</dbReference>
<sequence>MQWSNDVWLAIIAAFVIGAIIGYVILRATNVSMQKQHKLEQELKAANTKIDEQKTQLEKHFEQSANLLATLAEDYKKLYTHLSEGSQTLLPEESDKIAFFQQPQLEEKEPENDDQPKDYSEGSSGILKS</sequence>
<name>A0A0J5P807_9PAST</name>
<evidence type="ECO:0000256" key="14">
    <source>
        <dbReference type="SAM" id="MobiDB-lite"/>
    </source>
</evidence>
<evidence type="ECO:0000256" key="3">
    <source>
        <dbReference type="ARBA" id="ARBA00022519"/>
    </source>
</evidence>
<dbReference type="PANTHER" id="PTHR39579">
    <property type="entry name" value="INNER MEMBRANE PROTEIN YHCB"/>
    <property type="match status" value="1"/>
</dbReference>
<dbReference type="AlphaFoldDB" id="A0A0J5P807"/>
<evidence type="ECO:0000256" key="8">
    <source>
        <dbReference type="ARBA" id="ARBA00023136"/>
    </source>
</evidence>
<evidence type="ECO:0000313" key="16">
    <source>
        <dbReference type="EMBL" id="KMK52356.1"/>
    </source>
</evidence>
<dbReference type="PATRIC" id="fig|67855.3.peg.1666"/>
<evidence type="ECO:0000313" key="17">
    <source>
        <dbReference type="Proteomes" id="UP000036270"/>
    </source>
</evidence>
<keyword evidence="17" id="KW-1185">Reference proteome</keyword>
<dbReference type="Pfam" id="PF06295">
    <property type="entry name" value="ZapG-like"/>
    <property type="match status" value="1"/>
</dbReference>
<dbReference type="Proteomes" id="UP000036270">
    <property type="component" value="Unassembled WGS sequence"/>
</dbReference>
<keyword evidence="8 15" id="KW-0472">Membrane</keyword>
<evidence type="ECO:0000256" key="2">
    <source>
        <dbReference type="ARBA" id="ARBA00022475"/>
    </source>
</evidence>
<accession>A0A0J5P807</accession>
<feature type="region of interest" description="Disordered" evidence="14">
    <location>
        <begin position="100"/>
        <end position="129"/>
    </location>
</feature>
<keyword evidence="9" id="KW-0131">Cell cycle</keyword>
<evidence type="ECO:0000256" key="12">
    <source>
        <dbReference type="ARBA" id="ARBA00035727"/>
    </source>
</evidence>
<dbReference type="GO" id="GO:0005886">
    <property type="term" value="C:plasma membrane"/>
    <property type="evidence" value="ECO:0007669"/>
    <property type="project" value="UniProtKB-SubCell"/>
</dbReference>
<keyword evidence="3" id="KW-0997">Cell inner membrane</keyword>
<feature type="transmembrane region" description="Helical" evidence="15">
    <location>
        <begin position="6"/>
        <end position="26"/>
    </location>
</feature>
<keyword evidence="7 15" id="KW-1133">Transmembrane helix</keyword>